<proteinExistence type="predicted"/>
<protein>
    <submittedName>
        <fullName evidence="2">Uncharacterized protein</fullName>
    </submittedName>
</protein>
<feature type="transmembrane region" description="Helical" evidence="1">
    <location>
        <begin position="9"/>
        <end position="29"/>
    </location>
</feature>
<organism evidence="2 3">
    <name type="scientific">Stackebrandtia nassauensis (strain DSM 44728 / CIP 108903 / NRRL B-16338 / NBRC 102104 / LLR-40K-21)</name>
    <dbReference type="NCBI Taxonomy" id="446470"/>
    <lineage>
        <taxon>Bacteria</taxon>
        <taxon>Bacillati</taxon>
        <taxon>Actinomycetota</taxon>
        <taxon>Actinomycetes</taxon>
        <taxon>Glycomycetales</taxon>
        <taxon>Glycomycetaceae</taxon>
        <taxon>Stackebrandtia</taxon>
    </lineage>
</organism>
<keyword evidence="1" id="KW-1133">Transmembrane helix</keyword>
<name>D3Q6T3_STANL</name>
<dbReference type="EMBL" id="CP001778">
    <property type="protein sequence ID" value="ADD40332.1"/>
    <property type="molecule type" value="Genomic_DNA"/>
</dbReference>
<dbReference type="RefSeq" id="WP_013015903.1">
    <property type="nucleotide sequence ID" value="NC_013947.1"/>
</dbReference>
<dbReference type="HOGENOM" id="CLU_2883735_0_0_11"/>
<evidence type="ECO:0000313" key="3">
    <source>
        <dbReference type="Proteomes" id="UP000000844"/>
    </source>
</evidence>
<reference evidence="2 3" key="1">
    <citation type="journal article" date="2009" name="Stand. Genomic Sci.">
        <title>Complete genome sequence of Stackebrandtia nassauensis type strain (LLR-40K-21).</title>
        <authorList>
            <person name="Munk C."/>
            <person name="Lapidus A."/>
            <person name="Copeland A."/>
            <person name="Jando M."/>
            <person name="Mayilraj S."/>
            <person name="Glavina Del Rio T."/>
            <person name="Nolan M."/>
            <person name="Chen F."/>
            <person name="Lucas S."/>
            <person name="Tice H."/>
            <person name="Cheng J.F."/>
            <person name="Han C."/>
            <person name="Detter J.C."/>
            <person name="Bruce D."/>
            <person name="Goodwin L."/>
            <person name="Chain P."/>
            <person name="Pitluck S."/>
            <person name="Goker M."/>
            <person name="Ovchinikova G."/>
            <person name="Pati A."/>
            <person name="Ivanova N."/>
            <person name="Mavromatis K."/>
            <person name="Chen A."/>
            <person name="Palaniappan K."/>
            <person name="Land M."/>
            <person name="Hauser L."/>
            <person name="Chang Y.J."/>
            <person name="Jeffries C.D."/>
            <person name="Bristow J."/>
            <person name="Eisen J.A."/>
            <person name="Markowitz V."/>
            <person name="Hugenholtz P."/>
            <person name="Kyrpides N.C."/>
            <person name="Klenk H.P."/>
        </authorList>
    </citation>
    <scope>NUCLEOTIDE SEQUENCE [LARGE SCALE GENOMIC DNA]</scope>
    <source>
        <strain evidence="3">DSM 44728 / CIP 108903 / NRRL B-16338 / NBRC 102104 / LLR-40K-21</strain>
    </source>
</reference>
<evidence type="ECO:0000256" key="1">
    <source>
        <dbReference type="SAM" id="Phobius"/>
    </source>
</evidence>
<keyword evidence="1" id="KW-0472">Membrane</keyword>
<gene>
    <name evidence="2" type="ordered locus">Snas_0618</name>
</gene>
<keyword evidence="3" id="KW-1185">Reference proteome</keyword>
<keyword evidence="1" id="KW-0812">Transmembrane</keyword>
<dbReference type="AlphaFoldDB" id="D3Q6T3"/>
<sequence>MPTQLARMGLVAAVFLISTSALLLVAFLKPGSAEFVITGITCGLGVFLGLFSTVVFYIERRRS</sequence>
<evidence type="ECO:0000313" key="2">
    <source>
        <dbReference type="EMBL" id="ADD40332.1"/>
    </source>
</evidence>
<dbReference type="STRING" id="446470.Snas_0618"/>
<feature type="transmembrane region" description="Helical" evidence="1">
    <location>
        <begin position="35"/>
        <end position="58"/>
    </location>
</feature>
<dbReference type="KEGG" id="sna:Snas_0618"/>
<dbReference type="Proteomes" id="UP000000844">
    <property type="component" value="Chromosome"/>
</dbReference>
<accession>D3Q6T3</accession>